<evidence type="ECO:0000256" key="12">
    <source>
        <dbReference type="ARBA" id="ARBA00023136"/>
    </source>
</evidence>
<evidence type="ECO:0000256" key="8">
    <source>
        <dbReference type="ARBA" id="ARBA00022692"/>
    </source>
</evidence>
<keyword evidence="12" id="KW-0472">Membrane</keyword>
<keyword evidence="9" id="KW-0274">FAD</keyword>
<evidence type="ECO:0000256" key="7">
    <source>
        <dbReference type="ARBA" id="ARBA00022630"/>
    </source>
</evidence>
<comment type="cofactor">
    <cofactor evidence="2">
        <name>FAD</name>
        <dbReference type="ChEBI" id="CHEBI:57692"/>
    </cofactor>
</comment>
<evidence type="ECO:0000256" key="13">
    <source>
        <dbReference type="PIRNR" id="PIRNR028937"/>
    </source>
</evidence>
<evidence type="ECO:0000256" key="5">
    <source>
        <dbReference type="ARBA" id="ARBA00010790"/>
    </source>
</evidence>
<feature type="domain" description="Glucose-methanol-choline oxidoreductase N-terminal" evidence="15">
    <location>
        <begin position="239"/>
        <end position="471"/>
    </location>
</feature>
<dbReference type="GO" id="GO:0050660">
    <property type="term" value="F:flavin adenine dinucleotide binding"/>
    <property type="evidence" value="ECO:0007669"/>
    <property type="project" value="InterPro"/>
</dbReference>
<comment type="similarity">
    <text evidence="5 13">Belongs to the GMC oxidoreductase family.</text>
</comment>
<comment type="function">
    <text evidence="3">Long-chain fatty alcohol oxidase involved in the omega-oxidation pathway of lipid degradation.</text>
</comment>
<keyword evidence="8" id="KW-0812">Transmembrane</keyword>
<dbReference type="InterPro" id="IPR036188">
    <property type="entry name" value="FAD/NAD-bd_sf"/>
</dbReference>
<evidence type="ECO:0000256" key="3">
    <source>
        <dbReference type="ARBA" id="ARBA00003842"/>
    </source>
</evidence>
<comment type="caution">
    <text evidence="18">The sequence shown here is derived from an EMBL/GenBank/DDBJ whole genome shotgun (WGS) entry which is preliminary data.</text>
</comment>
<evidence type="ECO:0000256" key="14">
    <source>
        <dbReference type="PIRSR" id="PIRSR028937-1"/>
    </source>
</evidence>
<comment type="subcellular location">
    <subcellularLocation>
        <location evidence="4">Membrane</location>
    </subcellularLocation>
</comment>
<accession>A0A5C5G8E3</accession>
<keyword evidence="11 13" id="KW-0560">Oxidoreductase</keyword>
<dbReference type="InterPro" id="IPR007867">
    <property type="entry name" value="GMC_OxRtase_C"/>
</dbReference>
<evidence type="ECO:0000256" key="4">
    <source>
        <dbReference type="ARBA" id="ARBA00004370"/>
    </source>
</evidence>
<evidence type="ECO:0000256" key="10">
    <source>
        <dbReference type="ARBA" id="ARBA00022989"/>
    </source>
</evidence>
<dbReference type="GO" id="GO:0046577">
    <property type="term" value="F:long-chain-alcohol oxidase activity"/>
    <property type="evidence" value="ECO:0007669"/>
    <property type="project" value="UniProtKB-EC"/>
</dbReference>
<dbReference type="Proteomes" id="UP000311382">
    <property type="component" value="Unassembled WGS sequence"/>
</dbReference>
<dbReference type="PANTHER" id="PTHR46056">
    <property type="entry name" value="LONG-CHAIN-ALCOHOL OXIDASE"/>
    <property type="match status" value="1"/>
</dbReference>
<dbReference type="InterPro" id="IPR000172">
    <property type="entry name" value="GMC_OxRdtase_N"/>
</dbReference>
<dbReference type="InterPro" id="IPR012400">
    <property type="entry name" value="Long_Oxdase"/>
</dbReference>
<keyword evidence="10" id="KW-1133">Transmembrane helix</keyword>
<dbReference type="GO" id="GO:0016020">
    <property type="term" value="C:membrane"/>
    <property type="evidence" value="ECO:0007669"/>
    <property type="project" value="UniProtKB-SubCell"/>
</dbReference>
<reference evidence="18 19" key="1">
    <citation type="submission" date="2019-03" db="EMBL/GenBank/DDBJ databases">
        <title>Rhodosporidium diobovatum UCD-FST 08-225 genome sequencing, assembly, and annotation.</title>
        <authorList>
            <person name="Fakankun I.U."/>
            <person name="Fristensky B."/>
            <person name="Levin D.B."/>
        </authorList>
    </citation>
    <scope>NUCLEOTIDE SEQUENCE [LARGE SCALE GENOMIC DNA]</scope>
    <source>
        <strain evidence="18 19">UCD-FST 08-225</strain>
    </source>
</reference>
<dbReference type="Pfam" id="PF05199">
    <property type="entry name" value="GMC_oxred_C"/>
    <property type="match status" value="1"/>
</dbReference>
<organism evidence="18 19">
    <name type="scientific">Rhodotorula diobovata</name>
    <dbReference type="NCBI Taxonomy" id="5288"/>
    <lineage>
        <taxon>Eukaryota</taxon>
        <taxon>Fungi</taxon>
        <taxon>Dikarya</taxon>
        <taxon>Basidiomycota</taxon>
        <taxon>Pucciniomycotina</taxon>
        <taxon>Microbotryomycetes</taxon>
        <taxon>Sporidiobolales</taxon>
        <taxon>Sporidiobolaceae</taxon>
        <taxon>Rhodotorula</taxon>
    </lineage>
</organism>
<proteinExistence type="inferred from homology"/>
<feature type="active site" description="Proton acceptor" evidence="14">
    <location>
        <position position="645"/>
    </location>
</feature>
<evidence type="ECO:0000259" key="17">
    <source>
        <dbReference type="Pfam" id="PF05199"/>
    </source>
</evidence>
<evidence type="ECO:0000256" key="9">
    <source>
        <dbReference type="ARBA" id="ARBA00022827"/>
    </source>
</evidence>
<feature type="domain" description="FAD-dependent oxidoreductase 2 FAD-binding" evidence="16">
    <location>
        <begin position="192"/>
        <end position="224"/>
    </location>
</feature>
<dbReference type="InterPro" id="IPR003953">
    <property type="entry name" value="FAD-dep_OxRdtase_2_FAD-bd"/>
</dbReference>
<dbReference type="SUPFAM" id="SSF51905">
    <property type="entry name" value="FAD/NAD(P)-binding domain"/>
    <property type="match status" value="1"/>
</dbReference>
<evidence type="ECO:0000256" key="11">
    <source>
        <dbReference type="ARBA" id="ARBA00023002"/>
    </source>
</evidence>
<dbReference type="STRING" id="5288.A0A5C5G8E3"/>
<feature type="domain" description="Glucose-methanol-choline oxidoreductase C-terminal" evidence="17">
    <location>
        <begin position="554"/>
        <end position="696"/>
    </location>
</feature>
<gene>
    <name evidence="18" type="ORF">DMC30DRAFT_2250</name>
</gene>
<evidence type="ECO:0000256" key="2">
    <source>
        <dbReference type="ARBA" id="ARBA00001974"/>
    </source>
</evidence>
<evidence type="ECO:0000313" key="19">
    <source>
        <dbReference type="Proteomes" id="UP000311382"/>
    </source>
</evidence>
<dbReference type="PIRSF" id="PIRSF028937">
    <property type="entry name" value="Lg_Ch_AO"/>
    <property type="match status" value="1"/>
</dbReference>
<keyword evidence="7" id="KW-0285">Flavoprotein</keyword>
<dbReference type="EMBL" id="SOZI01000001">
    <property type="protein sequence ID" value="TNY24686.1"/>
    <property type="molecule type" value="Genomic_DNA"/>
</dbReference>
<dbReference type="AlphaFoldDB" id="A0A5C5G8E3"/>
<keyword evidence="19" id="KW-1185">Reference proteome</keyword>
<protein>
    <recommendedName>
        <fullName evidence="6 13">Long-chain-alcohol oxidase</fullName>
        <ecNumber evidence="6 13">1.1.3.20</ecNumber>
    </recommendedName>
</protein>
<dbReference type="EC" id="1.1.3.20" evidence="6 13"/>
<dbReference type="PANTHER" id="PTHR46056:SF12">
    <property type="entry name" value="LONG-CHAIN-ALCOHOL OXIDASE"/>
    <property type="match status" value="1"/>
</dbReference>
<dbReference type="Pfam" id="PF00890">
    <property type="entry name" value="FAD_binding_2"/>
    <property type="match status" value="1"/>
</dbReference>
<sequence>MPLALSEAQRTVLGAVCDAVFQAHGPDVAAQVKSLLPEGTPAYQQERIDALVTTKFSDLPGSVDALAEQFTRSLSKDNVDKIGLVLTLLSTRPGTLVLTGHASTFPDLTVDQREAILQSWRVSRLPLLRQAFRGLVSICLYVTYNLYDDIILATGYPAAGDEKRFADPSRLRPHYPYKFETISTPFQVIETDILVVGSGAGGGVVASELAKKGWQVLVVEKGEYIKPEDMAGTQREGFSRLYESQGLMATEDGSMNVLAGSGFGGGTTINWSASLRPQHFLREQWAKEHNLPFFLSTDYARSIEAVCERMGVSDEHLEHNKPNRMLVSGSQKLGYPISKIPQNTGGTKHACGFCGYGCVYGEKQGGTVSWLKDAAEHGARFAVQTTVERLLFASTPTAALPTRETLDQYTPTSTRRHCIGALVRDGQDRLAIVRARQSVVVSAGTIHSPAVLMRSGLKNPRIGRNLRLHPVAVTTGFYDEQIKPWEGAIMTAISNVQENWDGSHHGVKIEVINAFPGGQAASFTPWTGSAEHKKLMAQYGNSMTLISIARDRGSGRIFLDSEGKPRMDYTIDPYDGLSLTRGTIAAAEIHLVNGARRITTTQVDVPDYCPQPGHTFLADPAWKEWVAKVEKAGTRPNRCAIGSAHQMGSCQMGTKPSTSVVDPRGRVWGTDGLYVADASVFPTASGVNPMVTNMALSHSIARFIDEDARESRSQPVEAHL</sequence>
<evidence type="ECO:0000256" key="1">
    <source>
        <dbReference type="ARBA" id="ARBA00000920"/>
    </source>
</evidence>
<evidence type="ECO:0000259" key="15">
    <source>
        <dbReference type="Pfam" id="PF00732"/>
    </source>
</evidence>
<comment type="catalytic activity">
    <reaction evidence="1 13">
        <text>a long-chain primary fatty alcohol + O2 = a long-chain fatty aldehyde + H2O2</text>
        <dbReference type="Rhea" id="RHEA:22756"/>
        <dbReference type="ChEBI" id="CHEBI:15379"/>
        <dbReference type="ChEBI" id="CHEBI:16240"/>
        <dbReference type="ChEBI" id="CHEBI:17176"/>
        <dbReference type="ChEBI" id="CHEBI:77396"/>
        <dbReference type="EC" id="1.1.3.20"/>
    </reaction>
</comment>
<dbReference type="Gene3D" id="3.50.50.60">
    <property type="entry name" value="FAD/NAD(P)-binding domain"/>
    <property type="match status" value="2"/>
</dbReference>
<evidence type="ECO:0000313" key="18">
    <source>
        <dbReference type="EMBL" id="TNY24686.1"/>
    </source>
</evidence>
<dbReference type="Pfam" id="PF00732">
    <property type="entry name" value="GMC_oxred_N"/>
    <property type="match status" value="1"/>
</dbReference>
<name>A0A5C5G8E3_9BASI</name>
<evidence type="ECO:0000259" key="16">
    <source>
        <dbReference type="Pfam" id="PF00890"/>
    </source>
</evidence>
<dbReference type="OrthoDB" id="269227at2759"/>
<evidence type="ECO:0000256" key="6">
    <source>
        <dbReference type="ARBA" id="ARBA00013125"/>
    </source>
</evidence>